<name>A0A6N2TBS0_9ACTO</name>
<feature type="transmembrane region" description="Helical" evidence="1">
    <location>
        <begin position="39"/>
        <end position="62"/>
    </location>
</feature>
<evidence type="ECO:0000313" key="2">
    <source>
        <dbReference type="EMBL" id="VYT01992.1"/>
    </source>
</evidence>
<reference evidence="2" key="1">
    <citation type="submission" date="2019-11" db="EMBL/GenBank/DDBJ databases">
        <authorList>
            <person name="Feng L."/>
        </authorList>
    </citation>
    <scope>NUCLEOTIDE SEQUENCE</scope>
    <source>
        <strain evidence="2">AodontolyticusLFYP35</strain>
    </source>
</reference>
<dbReference type="EMBL" id="CACRSM010000002">
    <property type="protein sequence ID" value="VYT01992.1"/>
    <property type="molecule type" value="Genomic_DNA"/>
</dbReference>
<dbReference type="PANTHER" id="PTHR37813:SF1">
    <property type="entry name" value="FELS-2 PROPHAGE PROTEIN"/>
    <property type="match status" value="1"/>
</dbReference>
<keyword evidence="1" id="KW-0472">Membrane</keyword>
<keyword evidence="1" id="KW-1133">Transmembrane helix</keyword>
<organism evidence="2">
    <name type="scientific">Schaalia odontolytica</name>
    <dbReference type="NCBI Taxonomy" id="1660"/>
    <lineage>
        <taxon>Bacteria</taxon>
        <taxon>Bacillati</taxon>
        <taxon>Actinomycetota</taxon>
        <taxon>Actinomycetes</taxon>
        <taxon>Actinomycetales</taxon>
        <taxon>Actinomycetaceae</taxon>
        <taxon>Schaalia</taxon>
    </lineage>
</organism>
<protein>
    <recommendedName>
        <fullName evidence="3">Phage-related protein</fullName>
    </recommendedName>
</protein>
<dbReference type="PANTHER" id="PTHR37813">
    <property type="entry name" value="FELS-2 PROPHAGE PROTEIN"/>
    <property type="match status" value="1"/>
</dbReference>
<accession>A0A6N2TBS0</accession>
<dbReference type="AlphaFoldDB" id="A0A6N2TBS0"/>
<evidence type="ECO:0000256" key="1">
    <source>
        <dbReference type="SAM" id="Phobius"/>
    </source>
</evidence>
<keyword evidence="1" id="KW-0812">Transmembrane</keyword>
<gene>
    <name evidence="2" type="ORF">AOLFYP35_01236</name>
</gene>
<evidence type="ECO:0008006" key="3">
    <source>
        <dbReference type="Google" id="ProtNLM"/>
    </source>
</evidence>
<sequence length="632" mass="65764">MGKPAILAIKVLSDTRKAKKGLQETEHATGRLMGALGKLGGIALAGAAAAGGALAALAITGIKQAADLEQSIGAVDTVFKGAADQMHRYAAGAAETMGLTENQYNELATVLGTQLKNGGTAIDQLADKTNGLIGLGADLASMFGGTTPEAVSALTSALKGERDPIERYGVSLKQAQIDAKAAELGFVKVGGSLSNEANQAATLALIMEQTADAHGNFAKETDTLAGQQAILAAQWGNFTTSIGQAFLPILTKVMGIITGSLMPGLKNLGEYIKTGLASFLDAGGDKIGKFGDTLKGLADHAVPLAQSLASGLSDVGKFLGKVFATLEPIITATITGIMPYLSGIHQKFSEMTSAFLGAANAILDFLAPIINTVLVPIFQTAAQIIGGAITVLFDTLTGAFNFIKAVFTGDWQTLWNGVKDFAVNVWQNLQARVVGIFTGIRDFFTGFGNAVASLFGTSWARVKEIVYNAIGNVVDTIRGLPGRALSALGNIGSYLWQAGSDMIQGFINGIRNMGGMLWDAVVGIVKNAINGLKAFLGIASPSRLMRQFGVFTGQGFIDGLGMMKNDAADAMQDLVSIPDTPDLTANVNGLAGSHHTAVYNITINGILDGDDAARKIQELLQRQSYRMGTVTV</sequence>
<proteinExistence type="predicted"/>